<name>A0ABT0Z3F3_9FLAO</name>
<evidence type="ECO:0000313" key="1">
    <source>
        <dbReference type="EMBL" id="MCM8569667.1"/>
    </source>
</evidence>
<dbReference type="SUPFAM" id="SSF158446">
    <property type="entry name" value="IVS-encoded protein-like"/>
    <property type="match status" value="1"/>
</dbReference>
<dbReference type="Pfam" id="PF05635">
    <property type="entry name" value="23S_rRNA_IVP"/>
    <property type="match status" value="1"/>
</dbReference>
<keyword evidence="2" id="KW-1185">Reference proteome</keyword>
<comment type="caution">
    <text evidence="1">The sequence shown here is derived from an EMBL/GenBank/DDBJ whole genome shotgun (WGS) entry which is preliminary data.</text>
</comment>
<protein>
    <submittedName>
        <fullName evidence="1">Four helix bundle protein</fullName>
    </submittedName>
</protein>
<evidence type="ECO:0000313" key="2">
    <source>
        <dbReference type="Proteomes" id="UP001155077"/>
    </source>
</evidence>
<dbReference type="InterPro" id="IPR036583">
    <property type="entry name" value="23S_rRNA_IVS_sf"/>
</dbReference>
<gene>
    <name evidence="1" type="ORF">NE848_09765</name>
</gene>
<dbReference type="NCBIfam" id="TIGR02436">
    <property type="entry name" value="four helix bundle protein"/>
    <property type="match status" value="1"/>
</dbReference>
<organism evidence="1 2">
    <name type="scientific">Gramella jeungdoensis</name>
    <dbReference type="NCBI Taxonomy" id="708091"/>
    <lineage>
        <taxon>Bacteria</taxon>
        <taxon>Pseudomonadati</taxon>
        <taxon>Bacteroidota</taxon>
        <taxon>Flavobacteriia</taxon>
        <taxon>Flavobacteriales</taxon>
        <taxon>Flavobacteriaceae</taxon>
        <taxon>Christiangramia</taxon>
    </lineage>
</organism>
<dbReference type="CDD" id="cd16377">
    <property type="entry name" value="23S_rRNA_IVP_like"/>
    <property type="match status" value="1"/>
</dbReference>
<dbReference type="PANTHER" id="PTHR38471:SF2">
    <property type="entry name" value="FOUR HELIX BUNDLE PROTEIN"/>
    <property type="match status" value="1"/>
</dbReference>
<dbReference type="EMBL" id="JAMSCK010000003">
    <property type="protein sequence ID" value="MCM8569667.1"/>
    <property type="molecule type" value="Genomic_DNA"/>
</dbReference>
<dbReference type="Gene3D" id="1.20.1440.60">
    <property type="entry name" value="23S rRNA-intervening sequence"/>
    <property type="match status" value="1"/>
</dbReference>
<proteinExistence type="predicted"/>
<dbReference type="InterPro" id="IPR012657">
    <property type="entry name" value="23S_rRNA-intervening_sequence"/>
</dbReference>
<dbReference type="RefSeq" id="WP_252112951.1">
    <property type="nucleotide sequence ID" value="NZ_JAMSCK010000003.1"/>
</dbReference>
<accession>A0ABT0Z3F3</accession>
<dbReference type="PANTHER" id="PTHR38471">
    <property type="entry name" value="FOUR HELIX BUNDLE PROTEIN"/>
    <property type="match status" value="1"/>
</dbReference>
<reference evidence="1" key="1">
    <citation type="submission" date="2022-06" db="EMBL/GenBank/DDBJ databases">
        <title>Gramella sediminis sp. nov., isolated from deep-sea sediment of the Indian Ocean.</title>
        <authorList>
            <person name="Yang L."/>
        </authorList>
    </citation>
    <scope>NUCLEOTIDE SEQUENCE</scope>
    <source>
        <strain evidence="1">HMD3159</strain>
    </source>
</reference>
<sequence>MEQFNFEKLEVYQKTLNFVDLVYEITKSFPREELYGLTSQFRRASISIALNIAEGSGGSKKEFSRYLIIASNSLKECLVCITIAKRQKYIDSDTEKDLRYFLTEISKMISGLRKYLRQ</sequence>
<dbReference type="Proteomes" id="UP001155077">
    <property type="component" value="Unassembled WGS sequence"/>
</dbReference>